<dbReference type="InterPro" id="IPR005690">
    <property type="entry name" value="Toc86_159"/>
</dbReference>
<evidence type="ECO:0000256" key="10">
    <source>
        <dbReference type="ARBA" id="ARBA00022842"/>
    </source>
</evidence>
<organism evidence="19 20">
    <name type="scientific">Castanea mollissima</name>
    <name type="common">Chinese chestnut</name>
    <dbReference type="NCBI Taxonomy" id="60419"/>
    <lineage>
        <taxon>Eukaryota</taxon>
        <taxon>Viridiplantae</taxon>
        <taxon>Streptophyta</taxon>
        <taxon>Embryophyta</taxon>
        <taxon>Tracheophyta</taxon>
        <taxon>Spermatophyta</taxon>
        <taxon>Magnoliopsida</taxon>
        <taxon>eudicotyledons</taxon>
        <taxon>Gunneridae</taxon>
        <taxon>Pentapetalae</taxon>
        <taxon>rosids</taxon>
        <taxon>fabids</taxon>
        <taxon>Fagales</taxon>
        <taxon>Fagaceae</taxon>
        <taxon>Castanea</taxon>
    </lineage>
</organism>
<reference evidence="19" key="1">
    <citation type="submission" date="2020-03" db="EMBL/GenBank/DDBJ databases">
        <title>Castanea mollissima Vanexum genome sequencing.</title>
        <authorList>
            <person name="Staton M."/>
        </authorList>
    </citation>
    <scope>NUCLEOTIDE SEQUENCE</scope>
    <source>
        <tissue evidence="19">Leaf</tissue>
    </source>
</reference>
<keyword evidence="13" id="KW-0342">GTP-binding</keyword>
<name>A0A8J4VZB7_9ROSI</name>
<sequence>MTSEISLHFRMKSIRDWVFSHLVSMSLVSSRPLSGSDSFFNEGHLDEELDDQGSAHTASLVASPVLPDGSHASYGNHEHQHNPSLQQDSIQDSYPHGSNKKKMDPLAKIEDLQVKFLRLLRRLGLSQENLLVAKVLYRIHLASLIQAGESDVKRVNLGSNRAKAVAAEQEAAGLHELDFSFRILVLGKTGVGKSATINSLFEEMKTVTDAFQPATDRIQEVAGTVNGIKITVIDTPGLLPSSSSNVRRNKKILLSVKRFIKKSPPDIVLYFERLDVINIGYTDFPILRLITEVFGTAIWFNTILVMTHSSSDLPEGPNGYPVNYESYVTQCTDLVQHYIHQAVSDSRLENPVLLVENHPQCKKNIMGEKVLPNGQVWKSQFLLLCICTKVLSDVNSLLKFQDSIELGPLSTARLPSLPHLLSSLLRHRSISSPNGMDDEIDENSLLDTQEEDEYDQLPSIRILKKSQFDRLTNSQKKDYLDELDYREILYLKKQLKEEYQRRRENRVSKEENLANDDNSDSQQVSPEAVLLPDMAVPPSFDSDCLVHRYRCLVTGDQWLVRPVLDPQGWDHDVGFDGISLESALELNRNVFASVTGQMSKDKQDFSIQSECGAAYTDPKGPTYSVGLDVQSSGKDMIYTVHSNTKLRNLKHSVADCGLSLTSFGNNCYVGAKLEDTITVGNRLKFMVNAGRMGGSGQVAYGGNIEATLRGSDYPVRNDNVSLTMTILSFNKEMVLGGSIQSEFRLSRGLRVSVNANLNSRKMGQVCIKTSSSEHLQIALVAAFTIFKALLRRKAIESRSRETLESG</sequence>
<proteinExistence type="inferred from homology"/>
<keyword evidence="2" id="KW-0813">Transport</keyword>
<keyword evidence="5" id="KW-0812">Transmembrane</keyword>
<keyword evidence="4" id="KW-0934">Plastid</keyword>
<comment type="caution">
    <text evidence="19">The sequence shown here is derived from an EMBL/GenBank/DDBJ whole genome shotgun (WGS) entry which is preliminary data.</text>
</comment>
<dbReference type="Pfam" id="PF11886">
    <property type="entry name" value="TOC159_MAD"/>
    <property type="match status" value="1"/>
</dbReference>
<evidence type="ECO:0000256" key="13">
    <source>
        <dbReference type="ARBA" id="ARBA00023134"/>
    </source>
</evidence>
<evidence type="ECO:0000256" key="3">
    <source>
        <dbReference type="ARBA" id="ARBA00022528"/>
    </source>
</evidence>
<comment type="similarity">
    <text evidence="16">Belongs to the TRAFAC class TrmE-Era-EngA-EngB-Septin-like GTPase superfamily. AIG1/Toc34/Toc159-like paraseptin GTPase family. TOC159 subfamily.</text>
</comment>
<evidence type="ECO:0000256" key="2">
    <source>
        <dbReference type="ARBA" id="ARBA00022448"/>
    </source>
</evidence>
<keyword evidence="12" id="KW-1133">Transmembrane helix</keyword>
<dbReference type="Gene3D" id="3.40.50.300">
    <property type="entry name" value="P-loop containing nucleotide triphosphate hydrolases"/>
    <property type="match status" value="1"/>
</dbReference>
<evidence type="ECO:0000256" key="7">
    <source>
        <dbReference type="ARBA" id="ARBA00022741"/>
    </source>
</evidence>
<dbReference type="GO" id="GO:0045036">
    <property type="term" value="P:protein targeting to chloroplast"/>
    <property type="evidence" value="ECO:0007669"/>
    <property type="project" value="InterPro"/>
</dbReference>
<dbReference type="PANTHER" id="PTHR10903:SF68">
    <property type="entry name" value="TRANSLOCASE OF CHLOROPLAST 90, CHLOROPLASTIC"/>
    <property type="match status" value="1"/>
</dbReference>
<feature type="region of interest" description="Disordered" evidence="17">
    <location>
        <begin position="501"/>
        <end position="524"/>
    </location>
</feature>
<comment type="subcellular location">
    <subcellularLocation>
        <location evidence="15">Plastid</location>
        <location evidence="15">Chloroplast outer membrane</location>
        <topology evidence="15">Single-pass membrane protein</topology>
    </subcellularLocation>
</comment>
<feature type="compositionally biased region" description="Polar residues" evidence="17">
    <location>
        <begin position="82"/>
        <end position="92"/>
    </location>
</feature>
<evidence type="ECO:0000256" key="14">
    <source>
        <dbReference type="ARBA" id="ARBA00023136"/>
    </source>
</evidence>
<dbReference type="GO" id="GO:0005525">
    <property type="term" value="F:GTP binding"/>
    <property type="evidence" value="ECO:0007669"/>
    <property type="project" value="UniProtKB-KW"/>
</dbReference>
<keyword evidence="20" id="KW-1185">Reference proteome</keyword>
<evidence type="ECO:0000313" key="19">
    <source>
        <dbReference type="EMBL" id="KAF3967259.1"/>
    </source>
</evidence>
<dbReference type="InterPro" id="IPR006703">
    <property type="entry name" value="G_AIG1"/>
</dbReference>
<dbReference type="GO" id="GO:0015031">
    <property type="term" value="P:protein transport"/>
    <property type="evidence" value="ECO:0007669"/>
    <property type="project" value="UniProtKB-KW"/>
</dbReference>
<protein>
    <recommendedName>
        <fullName evidence="18">AIG1-type G domain-containing protein</fullName>
    </recommendedName>
</protein>
<evidence type="ECO:0000256" key="17">
    <source>
        <dbReference type="SAM" id="MobiDB-lite"/>
    </source>
</evidence>
<evidence type="ECO:0000256" key="6">
    <source>
        <dbReference type="ARBA" id="ARBA00022723"/>
    </source>
</evidence>
<evidence type="ECO:0000256" key="8">
    <source>
        <dbReference type="ARBA" id="ARBA00022801"/>
    </source>
</evidence>
<dbReference type="NCBIfam" id="TIGR00993">
    <property type="entry name" value="3a0901s04IAP86"/>
    <property type="match status" value="1"/>
</dbReference>
<feature type="domain" description="AIG1-type G" evidence="18">
    <location>
        <begin position="178"/>
        <end position="409"/>
    </location>
</feature>
<dbReference type="PANTHER" id="PTHR10903">
    <property type="entry name" value="GTPASE, IMAP FAMILY MEMBER-RELATED"/>
    <property type="match status" value="1"/>
</dbReference>
<dbReference type="OrthoDB" id="8954335at2759"/>
<dbReference type="CDD" id="cd01853">
    <property type="entry name" value="Toc34_like"/>
    <property type="match status" value="1"/>
</dbReference>
<evidence type="ECO:0000256" key="16">
    <source>
        <dbReference type="ARBA" id="ARBA00023775"/>
    </source>
</evidence>
<dbReference type="GO" id="GO:0003924">
    <property type="term" value="F:GTPase activity"/>
    <property type="evidence" value="ECO:0007669"/>
    <property type="project" value="InterPro"/>
</dbReference>
<evidence type="ECO:0000256" key="11">
    <source>
        <dbReference type="ARBA" id="ARBA00022927"/>
    </source>
</evidence>
<dbReference type="GO" id="GO:0046872">
    <property type="term" value="F:metal ion binding"/>
    <property type="evidence" value="ECO:0007669"/>
    <property type="project" value="UniProtKB-KW"/>
</dbReference>
<dbReference type="Pfam" id="PF04548">
    <property type="entry name" value="AIG1"/>
    <property type="match status" value="1"/>
</dbReference>
<dbReference type="GO" id="GO:0009707">
    <property type="term" value="C:chloroplast outer membrane"/>
    <property type="evidence" value="ECO:0007669"/>
    <property type="project" value="UniProtKB-SubCell"/>
</dbReference>
<evidence type="ECO:0000256" key="12">
    <source>
        <dbReference type="ARBA" id="ARBA00022989"/>
    </source>
</evidence>
<keyword evidence="9" id="KW-1002">Plastid outer membrane</keyword>
<dbReference type="FunFam" id="3.40.50.300:FF:000413">
    <property type="entry name" value="Translocase of chloroplast 120, chloroplastic"/>
    <property type="match status" value="1"/>
</dbReference>
<evidence type="ECO:0000256" key="9">
    <source>
        <dbReference type="ARBA" id="ARBA00022805"/>
    </source>
</evidence>
<keyword evidence="3" id="KW-0150">Chloroplast</keyword>
<dbReference type="InterPro" id="IPR045058">
    <property type="entry name" value="GIMA/IAN/Toc"/>
</dbReference>
<evidence type="ECO:0000256" key="15">
    <source>
        <dbReference type="ARBA" id="ARBA00023766"/>
    </source>
</evidence>
<dbReference type="PROSITE" id="PS51720">
    <property type="entry name" value="G_AIG1"/>
    <property type="match status" value="1"/>
</dbReference>
<comment type="cofactor">
    <cofactor evidence="1">
        <name>Mg(2+)</name>
        <dbReference type="ChEBI" id="CHEBI:18420"/>
    </cofactor>
</comment>
<evidence type="ECO:0000256" key="1">
    <source>
        <dbReference type="ARBA" id="ARBA00001946"/>
    </source>
</evidence>
<feature type="region of interest" description="Disordered" evidence="17">
    <location>
        <begin position="69"/>
        <end position="102"/>
    </location>
</feature>
<dbReference type="InterPro" id="IPR024283">
    <property type="entry name" value="TOC159_MAD"/>
</dbReference>
<evidence type="ECO:0000259" key="18">
    <source>
        <dbReference type="PROSITE" id="PS51720"/>
    </source>
</evidence>
<dbReference type="Proteomes" id="UP000737018">
    <property type="component" value="Unassembled WGS sequence"/>
</dbReference>
<keyword evidence="11" id="KW-0653">Protein transport</keyword>
<keyword evidence="6" id="KW-0479">Metal-binding</keyword>
<evidence type="ECO:0000256" key="5">
    <source>
        <dbReference type="ARBA" id="ARBA00022692"/>
    </source>
</evidence>
<feature type="compositionally biased region" description="Basic and acidic residues" evidence="17">
    <location>
        <begin position="501"/>
        <end position="512"/>
    </location>
</feature>
<gene>
    <name evidence="19" type="ORF">CMV_008725</name>
</gene>
<dbReference type="SUPFAM" id="SSF52540">
    <property type="entry name" value="P-loop containing nucleoside triphosphate hydrolases"/>
    <property type="match status" value="1"/>
</dbReference>
<keyword evidence="14" id="KW-0472">Membrane</keyword>
<accession>A0A8J4VZB7</accession>
<keyword evidence="7" id="KW-0547">Nucleotide-binding</keyword>
<evidence type="ECO:0000256" key="4">
    <source>
        <dbReference type="ARBA" id="ARBA00022640"/>
    </source>
</evidence>
<dbReference type="EMBL" id="JRKL02000926">
    <property type="protein sequence ID" value="KAF3967259.1"/>
    <property type="molecule type" value="Genomic_DNA"/>
</dbReference>
<evidence type="ECO:0000313" key="20">
    <source>
        <dbReference type="Proteomes" id="UP000737018"/>
    </source>
</evidence>
<dbReference type="InterPro" id="IPR027417">
    <property type="entry name" value="P-loop_NTPase"/>
</dbReference>
<keyword evidence="10" id="KW-0460">Magnesium</keyword>
<dbReference type="AlphaFoldDB" id="A0A8J4VZB7"/>
<keyword evidence="8" id="KW-0378">Hydrolase</keyword>